<proteinExistence type="predicted"/>
<dbReference type="EMBL" id="FYAH01000002">
    <property type="protein sequence ID" value="SMY16270.1"/>
    <property type="molecule type" value="Genomic_DNA"/>
</dbReference>
<dbReference type="Proteomes" id="UP000196485">
    <property type="component" value="Unassembled WGS sequence"/>
</dbReference>
<accession>A0A1Y6KVR7</accession>
<reference evidence="3" key="1">
    <citation type="submission" date="2017-06" db="EMBL/GenBank/DDBJ databases">
        <authorList>
            <person name="Rodrigo-Torres L."/>
            <person name="Arahal R. D."/>
            <person name="Lucena T."/>
        </authorList>
    </citation>
    <scope>NUCLEOTIDE SEQUENCE [LARGE SCALE GENOMIC DNA]</scope>
    <source>
        <strain evidence="3">type strain: CECT 9192</strain>
    </source>
</reference>
<keyword evidence="3" id="KW-1185">Reference proteome</keyword>
<protein>
    <submittedName>
        <fullName evidence="2">Uncharacterized protein</fullName>
    </submittedName>
</protein>
<sequence>MNNYRNMLLALPLIILCHLSSNSDQTITKAQVKPKADYVFSSTKLGELYQDRQKPQQEAMKLTYGSLSSRRNLPFVNM</sequence>
<feature type="chain" id="PRO_5013255386" evidence="1">
    <location>
        <begin position="24"/>
        <end position="78"/>
    </location>
</feature>
<keyword evidence="1" id="KW-0732">Signal</keyword>
<feature type="signal peptide" evidence="1">
    <location>
        <begin position="1"/>
        <end position="23"/>
    </location>
</feature>
<evidence type="ECO:0000313" key="2">
    <source>
        <dbReference type="EMBL" id="SMY16270.1"/>
    </source>
</evidence>
<dbReference type="AlphaFoldDB" id="A0A1Y6KVR7"/>
<name>A0A1Y6KVR7_9GAMM</name>
<gene>
    <name evidence="2" type="ORF">PAQU9191_01501</name>
</gene>
<evidence type="ECO:0000256" key="1">
    <source>
        <dbReference type="SAM" id="SignalP"/>
    </source>
</evidence>
<organism evidence="2 3">
    <name type="scientific">Photobacterium aquimaris</name>
    <dbReference type="NCBI Taxonomy" id="512643"/>
    <lineage>
        <taxon>Bacteria</taxon>
        <taxon>Pseudomonadati</taxon>
        <taxon>Pseudomonadota</taxon>
        <taxon>Gammaproteobacteria</taxon>
        <taxon>Vibrionales</taxon>
        <taxon>Vibrionaceae</taxon>
        <taxon>Photobacterium</taxon>
    </lineage>
</organism>
<evidence type="ECO:0000313" key="3">
    <source>
        <dbReference type="Proteomes" id="UP000196485"/>
    </source>
</evidence>